<gene>
    <name evidence="2" type="ORF">AVDCRST_MAG52-2685</name>
</gene>
<sequence>MTSQTAGKGESTGRSQALRRALAHALDLVVPATRTENQGRAEITRRGDGIVPSTGPSGAVRDGDQTER</sequence>
<accession>A0A6J4IUU9</accession>
<proteinExistence type="predicted"/>
<feature type="region of interest" description="Disordered" evidence="1">
    <location>
        <begin position="33"/>
        <end position="68"/>
    </location>
</feature>
<evidence type="ECO:0000313" key="2">
    <source>
        <dbReference type="EMBL" id="CAA9262665.1"/>
    </source>
</evidence>
<dbReference type="EMBL" id="CADCTN010000190">
    <property type="protein sequence ID" value="CAA9262665.1"/>
    <property type="molecule type" value="Genomic_DNA"/>
</dbReference>
<feature type="compositionally biased region" description="Basic and acidic residues" evidence="1">
    <location>
        <begin position="37"/>
        <end position="48"/>
    </location>
</feature>
<organism evidence="2">
    <name type="scientific">uncultured Blastococcus sp</name>
    <dbReference type="NCBI Taxonomy" id="217144"/>
    <lineage>
        <taxon>Bacteria</taxon>
        <taxon>Bacillati</taxon>
        <taxon>Actinomycetota</taxon>
        <taxon>Actinomycetes</taxon>
        <taxon>Geodermatophilales</taxon>
        <taxon>Geodermatophilaceae</taxon>
        <taxon>Blastococcus</taxon>
        <taxon>environmental samples</taxon>
    </lineage>
</organism>
<evidence type="ECO:0000256" key="1">
    <source>
        <dbReference type="SAM" id="MobiDB-lite"/>
    </source>
</evidence>
<reference evidence="2" key="1">
    <citation type="submission" date="2020-02" db="EMBL/GenBank/DDBJ databases">
        <authorList>
            <person name="Meier V. D."/>
        </authorList>
    </citation>
    <scope>NUCLEOTIDE SEQUENCE</scope>
    <source>
        <strain evidence="2">AVDCRST_MAG52</strain>
    </source>
</reference>
<name>A0A6J4IUU9_9ACTN</name>
<dbReference type="AlphaFoldDB" id="A0A6J4IUU9"/>
<protein>
    <submittedName>
        <fullName evidence="2">Uncharacterized protein</fullName>
    </submittedName>
</protein>